<evidence type="ECO:0000259" key="7">
    <source>
        <dbReference type="Pfam" id="PF04116"/>
    </source>
</evidence>
<dbReference type="Pfam" id="PF04116">
    <property type="entry name" value="FA_hydroxylase"/>
    <property type="match status" value="1"/>
</dbReference>
<feature type="transmembrane region" description="Helical" evidence="6">
    <location>
        <begin position="20"/>
        <end position="39"/>
    </location>
</feature>
<dbReference type="GO" id="GO:0005506">
    <property type="term" value="F:iron ion binding"/>
    <property type="evidence" value="ECO:0007669"/>
    <property type="project" value="InterPro"/>
</dbReference>
<feature type="domain" description="Fatty acid hydroxylase" evidence="7">
    <location>
        <begin position="143"/>
        <end position="278"/>
    </location>
</feature>
<reference evidence="8" key="1">
    <citation type="journal article" date="2020" name="Fungal Divers.">
        <title>Resolving the Mortierellaceae phylogeny through synthesis of multi-gene phylogenetics and phylogenomics.</title>
        <authorList>
            <person name="Vandepol N."/>
            <person name="Liber J."/>
            <person name="Desiro A."/>
            <person name="Na H."/>
            <person name="Kennedy M."/>
            <person name="Barry K."/>
            <person name="Grigoriev I.V."/>
            <person name="Miller A.N."/>
            <person name="O'Donnell K."/>
            <person name="Stajich J.E."/>
            <person name="Bonito G."/>
        </authorList>
    </citation>
    <scope>NUCLEOTIDE SEQUENCE</scope>
    <source>
        <strain evidence="8">NRRL 6426</strain>
    </source>
</reference>
<evidence type="ECO:0000256" key="6">
    <source>
        <dbReference type="SAM" id="Phobius"/>
    </source>
</evidence>
<feature type="compositionally biased region" description="Basic and acidic residues" evidence="5">
    <location>
        <begin position="343"/>
        <end position="353"/>
    </location>
</feature>
<dbReference type="OrthoDB" id="408954at2759"/>
<comment type="caution">
    <text evidence="8">The sequence shown here is derived from an EMBL/GenBank/DDBJ whole genome shotgun (WGS) entry which is preliminary data.</text>
</comment>
<evidence type="ECO:0000313" key="8">
    <source>
        <dbReference type="EMBL" id="KAF9152493.1"/>
    </source>
</evidence>
<protein>
    <recommendedName>
        <fullName evidence="7">Fatty acid hydroxylase domain-containing protein</fullName>
    </recommendedName>
</protein>
<dbReference type="PANTHER" id="PTHR11863">
    <property type="entry name" value="STEROL DESATURASE"/>
    <property type="match status" value="1"/>
</dbReference>
<dbReference type="InterPro" id="IPR006694">
    <property type="entry name" value="Fatty_acid_hydroxylase"/>
</dbReference>
<dbReference type="AlphaFoldDB" id="A0A9P5S3Q3"/>
<organism evidence="8 9">
    <name type="scientific">Linnemannia schmuckeri</name>
    <dbReference type="NCBI Taxonomy" id="64567"/>
    <lineage>
        <taxon>Eukaryota</taxon>
        <taxon>Fungi</taxon>
        <taxon>Fungi incertae sedis</taxon>
        <taxon>Mucoromycota</taxon>
        <taxon>Mortierellomycotina</taxon>
        <taxon>Mortierellomycetes</taxon>
        <taxon>Mortierellales</taxon>
        <taxon>Mortierellaceae</taxon>
        <taxon>Linnemannia</taxon>
    </lineage>
</organism>
<keyword evidence="3 6" id="KW-1133">Transmembrane helix</keyword>
<keyword evidence="2 6" id="KW-0812">Transmembrane</keyword>
<dbReference type="EMBL" id="JAAAUQ010000240">
    <property type="protein sequence ID" value="KAF9152493.1"/>
    <property type="molecule type" value="Genomic_DNA"/>
</dbReference>
<evidence type="ECO:0000256" key="3">
    <source>
        <dbReference type="ARBA" id="ARBA00022989"/>
    </source>
</evidence>
<feature type="compositionally biased region" description="Low complexity" evidence="5">
    <location>
        <begin position="373"/>
        <end position="388"/>
    </location>
</feature>
<sequence>MAPTVQGPLFSFISDQSLALLLPLIVYWAYSLFFHWISLQEYPWFEKYRIHDKEEETRNRVSLPEVIKAVIVQQVLQTALGFIVVVADDSDMIFDDEASLAKYQTWITSLITLAGLQTVFTQTTIQTMAHIAYFYLETAARFFLAMSFLDTWQYFLHRLFHNVPYLYKHFHSRHHRLYVTYSFGALYNHPFEGFLMDSVGASLAFLLSGMGNRGALVFFSFSTLKTVDDHCGYNLPFNPLQTLFWNNADYHDIHHQNFGIKSNFSQPFGTIWDHVLGTHMSREEANKIIKMKEERKAARLSALNNSKTSPLTLTNNEAVAIGAKPIHNKDEDVHSSGNNSGNDSHEENDEKLRGPAGSVLRRTPSSVGFDGNSTSGASATTTQQTLSATTTAVELPGYRELLATRVRVDNGNVSGKGQGKAL</sequence>
<dbReference type="GO" id="GO:0008610">
    <property type="term" value="P:lipid biosynthetic process"/>
    <property type="evidence" value="ECO:0007669"/>
    <property type="project" value="InterPro"/>
</dbReference>
<evidence type="ECO:0000256" key="2">
    <source>
        <dbReference type="ARBA" id="ARBA00022692"/>
    </source>
</evidence>
<name>A0A9P5S3Q3_9FUNG</name>
<proteinExistence type="predicted"/>
<evidence type="ECO:0000256" key="5">
    <source>
        <dbReference type="SAM" id="MobiDB-lite"/>
    </source>
</evidence>
<dbReference type="GO" id="GO:0016020">
    <property type="term" value="C:membrane"/>
    <property type="evidence" value="ECO:0007669"/>
    <property type="project" value="UniProtKB-SubCell"/>
</dbReference>
<dbReference type="GO" id="GO:0016491">
    <property type="term" value="F:oxidoreductase activity"/>
    <property type="evidence" value="ECO:0007669"/>
    <property type="project" value="InterPro"/>
</dbReference>
<keyword evidence="4 6" id="KW-0472">Membrane</keyword>
<evidence type="ECO:0000256" key="4">
    <source>
        <dbReference type="ARBA" id="ARBA00023136"/>
    </source>
</evidence>
<evidence type="ECO:0000256" key="1">
    <source>
        <dbReference type="ARBA" id="ARBA00004370"/>
    </source>
</evidence>
<dbReference type="InterPro" id="IPR050307">
    <property type="entry name" value="Sterol_Desaturase_Related"/>
</dbReference>
<feature type="region of interest" description="Disordered" evidence="5">
    <location>
        <begin position="325"/>
        <end position="388"/>
    </location>
</feature>
<dbReference type="Proteomes" id="UP000748756">
    <property type="component" value="Unassembled WGS sequence"/>
</dbReference>
<keyword evidence="9" id="KW-1185">Reference proteome</keyword>
<evidence type="ECO:0000313" key="9">
    <source>
        <dbReference type="Proteomes" id="UP000748756"/>
    </source>
</evidence>
<accession>A0A9P5S3Q3</accession>
<comment type="subcellular location">
    <subcellularLocation>
        <location evidence="1">Membrane</location>
    </subcellularLocation>
</comment>
<gene>
    <name evidence="8" type="ORF">BG015_005181</name>
</gene>